<comment type="caution">
    <text evidence="2">The sequence shown here is derived from an EMBL/GenBank/DDBJ whole genome shotgun (WGS) entry which is preliminary data.</text>
</comment>
<dbReference type="Proteomes" id="UP001317259">
    <property type="component" value="Unassembled WGS sequence"/>
</dbReference>
<dbReference type="InterPro" id="IPR036397">
    <property type="entry name" value="RNaseH_sf"/>
</dbReference>
<sequence>MAPDGYSCEAAAAVHRARSAAIAGQHAAAGVPIDPVLAQGWAGAPQVDLRTLQRAFQRQLTPAFVAGVTAGQRARRANLVYLERPATFRNQVWEGDHKCLPILVLPPRGRAVAPWVTMFLDDATRLITGWALALSPHARTVLTALRMGMLDDPAYGVAHGVPRLLRLDRGLEFAAAAVTTATGALG</sequence>
<evidence type="ECO:0000313" key="3">
    <source>
        <dbReference type="Proteomes" id="UP001317259"/>
    </source>
</evidence>
<evidence type="ECO:0000313" key="2">
    <source>
        <dbReference type="EMBL" id="MCK2218245.1"/>
    </source>
</evidence>
<dbReference type="PROSITE" id="PS50994">
    <property type="entry name" value="INTEGRASE"/>
    <property type="match status" value="1"/>
</dbReference>
<dbReference type="RefSeq" id="WP_242371134.1">
    <property type="nucleotide sequence ID" value="NZ_JAKRKC020000002.1"/>
</dbReference>
<feature type="domain" description="Integrase catalytic" evidence="1">
    <location>
        <begin position="81"/>
        <end position="186"/>
    </location>
</feature>
<dbReference type="SUPFAM" id="SSF53098">
    <property type="entry name" value="Ribonuclease H-like"/>
    <property type="match status" value="1"/>
</dbReference>
<evidence type="ECO:0000259" key="1">
    <source>
        <dbReference type="PROSITE" id="PS50994"/>
    </source>
</evidence>
<dbReference type="Gene3D" id="3.30.420.10">
    <property type="entry name" value="Ribonuclease H-like superfamily/Ribonuclease H"/>
    <property type="match status" value="1"/>
</dbReference>
<dbReference type="EMBL" id="JAKRKC020000002">
    <property type="protein sequence ID" value="MCK2218245.1"/>
    <property type="molecule type" value="Genomic_DNA"/>
</dbReference>
<reference evidence="2 3" key="1">
    <citation type="submission" date="2022-04" db="EMBL/GenBank/DDBJ databases">
        <title>Genome draft of Actinomadura sp. ATCC 31491.</title>
        <authorList>
            <person name="Shi X."/>
            <person name="Du Y."/>
        </authorList>
    </citation>
    <scope>NUCLEOTIDE SEQUENCE [LARGE SCALE GENOMIC DNA]</scope>
    <source>
        <strain evidence="2 3">ATCC 31491</strain>
    </source>
</reference>
<protein>
    <submittedName>
        <fullName evidence="2">Transposase family protein</fullName>
    </submittedName>
</protein>
<organism evidence="2 3">
    <name type="scientific">Actinomadura luzonensis</name>
    <dbReference type="NCBI Taxonomy" id="2805427"/>
    <lineage>
        <taxon>Bacteria</taxon>
        <taxon>Bacillati</taxon>
        <taxon>Actinomycetota</taxon>
        <taxon>Actinomycetes</taxon>
        <taxon>Streptosporangiales</taxon>
        <taxon>Thermomonosporaceae</taxon>
        <taxon>Actinomadura</taxon>
    </lineage>
</organism>
<proteinExistence type="predicted"/>
<keyword evidence="3" id="KW-1185">Reference proteome</keyword>
<dbReference type="InterPro" id="IPR012337">
    <property type="entry name" value="RNaseH-like_sf"/>
</dbReference>
<dbReference type="InterPro" id="IPR001584">
    <property type="entry name" value="Integrase_cat-core"/>
</dbReference>
<gene>
    <name evidence="2" type="ORF">MF672_031305</name>
</gene>
<name>A0ABT0G104_9ACTN</name>
<accession>A0ABT0G104</accession>